<reference evidence="1" key="1">
    <citation type="submission" date="2016-10" db="EMBL/GenBank/DDBJ databases">
        <authorList>
            <person name="de Groot N.N."/>
        </authorList>
    </citation>
    <scope>NUCLEOTIDE SEQUENCE</scope>
</reference>
<evidence type="ECO:0000313" key="1">
    <source>
        <dbReference type="EMBL" id="SFV74543.1"/>
    </source>
</evidence>
<proteinExistence type="predicted"/>
<evidence type="ECO:0008006" key="2">
    <source>
        <dbReference type="Google" id="ProtNLM"/>
    </source>
</evidence>
<dbReference type="EMBL" id="FPHP01000002">
    <property type="protein sequence ID" value="SFV74543.1"/>
    <property type="molecule type" value="Genomic_DNA"/>
</dbReference>
<accession>A0A1W1D1N3</accession>
<dbReference type="PROSITE" id="PS51257">
    <property type="entry name" value="PROKAR_LIPOPROTEIN"/>
    <property type="match status" value="1"/>
</dbReference>
<protein>
    <recommendedName>
        <fullName evidence="2">Lipoprotein</fullName>
    </recommendedName>
</protein>
<gene>
    <name evidence="1" type="ORF">MNB_SM-3-432</name>
</gene>
<name>A0A1W1D1N3_9ZZZZ</name>
<dbReference type="AlphaFoldDB" id="A0A1W1D1N3"/>
<organism evidence="1">
    <name type="scientific">hydrothermal vent metagenome</name>
    <dbReference type="NCBI Taxonomy" id="652676"/>
    <lineage>
        <taxon>unclassified sequences</taxon>
        <taxon>metagenomes</taxon>
        <taxon>ecological metagenomes</taxon>
    </lineage>
</organism>
<sequence>MKKIFLSSFFLLLPLFIIGCGTVDVGNPQTTTNQTSGQISELSLLGDNQGGSTLDNGNQITELSQNSLAQSGNNGMLNINMNSFGGDMGSMSDIDALMNGKAGPPKKYRPRFIMMGEVNVTIDGRFYHLASVDDDQQQIPASRFIYEPTTHKFFIQIVGAPVYKDKLMANFYIIIKFPLDPLGNQPFMQQSTVIYPPNVQSMVKAGGRPYYWGYLMGGGGYWVVMDQNNQAHMAQFAFGAFVMPSRN</sequence>